<evidence type="ECO:0000313" key="2">
    <source>
        <dbReference type="Proteomes" id="UP000178023"/>
    </source>
</evidence>
<comment type="caution">
    <text evidence="1">The sequence shown here is derived from an EMBL/GenBank/DDBJ whole genome shotgun (WGS) entry which is preliminary data.</text>
</comment>
<organism evidence="1 2">
    <name type="scientific">Candidatus Yanofskybacteria bacterium RIFCSPHIGHO2_01_FULL_45_42</name>
    <dbReference type="NCBI Taxonomy" id="1802671"/>
    <lineage>
        <taxon>Bacteria</taxon>
        <taxon>Candidatus Yanofskyibacteriota</taxon>
    </lineage>
</organism>
<dbReference type="Proteomes" id="UP000178023">
    <property type="component" value="Unassembled WGS sequence"/>
</dbReference>
<evidence type="ECO:0000313" key="1">
    <source>
        <dbReference type="EMBL" id="OGN08285.1"/>
    </source>
</evidence>
<sequence length="84" mass="9726">MVLELKEKVKIFSDSSPAKIAEDVNTSVKLFEEVERRIYNFVHGEDTEQNFSAVHAHVFVCQRCHRFAKALVLDLFKVSKEKSK</sequence>
<gene>
    <name evidence="1" type="ORF">A2750_00495</name>
</gene>
<proteinExistence type="predicted"/>
<dbReference type="AlphaFoldDB" id="A0A1F8F549"/>
<name>A0A1F8F549_9BACT</name>
<dbReference type="EMBL" id="MGJL01000007">
    <property type="protein sequence ID" value="OGN08285.1"/>
    <property type="molecule type" value="Genomic_DNA"/>
</dbReference>
<reference evidence="1 2" key="1">
    <citation type="journal article" date="2016" name="Nat. Commun.">
        <title>Thousands of microbial genomes shed light on interconnected biogeochemical processes in an aquifer system.</title>
        <authorList>
            <person name="Anantharaman K."/>
            <person name="Brown C.T."/>
            <person name="Hug L.A."/>
            <person name="Sharon I."/>
            <person name="Castelle C.J."/>
            <person name="Probst A.J."/>
            <person name="Thomas B.C."/>
            <person name="Singh A."/>
            <person name="Wilkins M.J."/>
            <person name="Karaoz U."/>
            <person name="Brodie E.L."/>
            <person name="Williams K.H."/>
            <person name="Hubbard S.S."/>
            <person name="Banfield J.F."/>
        </authorList>
    </citation>
    <scope>NUCLEOTIDE SEQUENCE [LARGE SCALE GENOMIC DNA]</scope>
</reference>
<accession>A0A1F8F549</accession>
<protein>
    <submittedName>
        <fullName evidence="1">Uncharacterized protein</fullName>
    </submittedName>
</protein>